<reference evidence="2" key="2">
    <citation type="submission" date="2023-06" db="EMBL/GenBank/DDBJ databases">
        <authorList>
            <consortium name="Lawrence Berkeley National Laboratory"/>
            <person name="Haridas S."/>
            <person name="Hensen N."/>
            <person name="Bonometti L."/>
            <person name="Westerberg I."/>
            <person name="Brannstrom I.O."/>
            <person name="Guillou S."/>
            <person name="Cros-Aarteil S."/>
            <person name="Calhoun S."/>
            <person name="Kuo A."/>
            <person name="Mondo S."/>
            <person name="Pangilinan J."/>
            <person name="Riley R."/>
            <person name="Labutti K."/>
            <person name="Andreopoulos B."/>
            <person name="Lipzen A."/>
            <person name="Chen C."/>
            <person name="Yanf M."/>
            <person name="Daum C."/>
            <person name="Ng V."/>
            <person name="Clum A."/>
            <person name="Steindorff A."/>
            <person name="Ohm R."/>
            <person name="Martin F."/>
            <person name="Silar P."/>
            <person name="Natvig D."/>
            <person name="Lalanne C."/>
            <person name="Gautier V."/>
            <person name="Ament-Velasquez S.L."/>
            <person name="Kruys A."/>
            <person name="Hutchinson M.I."/>
            <person name="Powell A.J."/>
            <person name="Barry K."/>
            <person name="Miller A.N."/>
            <person name="Grigoriev I.V."/>
            <person name="Debuchy R."/>
            <person name="Gladieux P."/>
            <person name="Thoren M.H."/>
            <person name="Johannesson H."/>
        </authorList>
    </citation>
    <scope>NUCLEOTIDE SEQUENCE</scope>
    <source>
        <strain evidence="2">CBS 118394</strain>
    </source>
</reference>
<feature type="compositionally biased region" description="Low complexity" evidence="1">
    <location>
        <begin position="46"/>
        <end position="61"/>
    </location>
</feature>
<dbReference type="InterPro" id="IPR052109">
    <property type="entry name" value="SRRM_Domain-Containing"/>
</dbReference>
<feature type="compositionally biased region" description="Basic residues" evidence="1">
    <location>
        <begin position="188"/>
        <end position="202"/>
    </location>
</feature>
<feature type="compositionally biased region" description="Polar residues" evidence="1">
    <location>
        <begin position="704"/>
        <end position="716"/>
    </location>
</feature>
<feature type="region of interest" description="Disordered" evidence="1">
    <location>
        <begin position="672"/>
        <end position="778"/>
    </location>
</feature>
<feature type="region of interest" description="Disordered" evidence="1">
    <location>
        <begin position="812"/>
        <end position="836"/>
    </location>
</feature>
<protein>
    <submittedName>
        <fullName evidence="2">Uncharacterized protein</fullName>
    </submittedName>
</protein>
<evidence type="ECO:0000313" key="2">
    <source>
        <dbReference type="EMBL" id="KAK3315184.1"/>
    </source>
</evidence>
<dbReference type="AlphaFoldDB" id="A0AAE0M233"/>
<feature type="compositionally biased region" description="Low complexity" evidence="1">
    <location>
        <begin position="90"/>
        <end position="129"/>
    </location>
</feature>
<dbReference type="Gene3D" id="3.80.10.10">
    <property type="entry name" value="Ribonuclease Inhibitor"/>
    <property type="match status" value="1"/>
</dbReference>
<feature type="compositionally biased region" description="Low complexity" evidence="1">
    <location>
        <begin position="1"/>
        <end position="27"/>
    </location>
</feature>
<name>A0AAE0M233_9PEZI</name>
<feature type="compositionally biased region" description="Basic residues" evidence="1">
    <location>
        <begin position="211"/>
        <end position="221"/>
    </location>
</feature>
<comment type="caution">
    <text evidence="2">The sequence shown here is derived from an EMBL/GenBank/DDBJ whole genome shotgun (WGS) entry which is preliminary data.</text>
</comment>
<gene>
    <name evidence="2" type="ORF">B0H66DRAFT_336023</name>
</gene>
<feature type="region of interest" description="Disordered" evidence="1">
    <location>
        <begin position="1"/>
        <end position="229"/>
    </location>
</feature>
<organism evidence="2 3">
    <name type="scientific">Apodospora peruviana</name>
    <dbReference type="NCBI Taxonomy" id="516989"/>
    <lineage>
        <taxon>Eukaryota</taxon>
        <taxon>Fungi</taxon>
        <taxon>Dikarya</taxon>
        <taxon>Ascomycota</taxon>
        <taxon>Pezizomycotina</taxon>
        <taxon>Sordariomycetes</taxon>
        <taxon>Sordariomycetidae</taxon>
        <taxon>Sordariales</taxon>
        <taxon>Lasiosphaeriaceae</taxon>
        <taxon>Apodospora</taxon>
    </lineage>
</organism>
<feature type="compositionally biased region" description="Acidic residues" evidence="1">
    <location>
        <begin position="812"/>
        <end position="830"/>
    </location>
</feature>
<dbReference type="PANTHER" id="PTHR34755:SF4">
    <property type="entry name" value="F-BOX DOMAIN-CONTAINING PROTEIN"/>
    <property type="match status" value="1"/>
</dbReference>
<feature type="compositionally biased region" description="Acidic residues" evidence="1">
    <location>
        <begin position="155"/>
        <end position="164"/>
    </location>
</feature>
<dbReference type="SUPFAM" id="SSF52047">
    <property type="entry name" value="RNI-like"/>
    <property type="match status" value="1"/>
</dbReference>
<dbReference type="Proteomes" id="UP001283341">
    <property type="component" value="Unassembled WGS sequence"/>
</dbReference>
<accession>A0AAE0M233</accession>
<dbReference type="PANTHER" id="PTHR34755">
    <property type="entry name" value="SERINE/ARGININE REPETITIVE MATRIX PROTEIN 3-RELATED"/>
    <property type="match status" value="1"/>
</dbReference>
<reference evidence="2" key="1">
    <citation type="journal article" date="2023" name="Mol. Phylogenet. Evol.">
        <title>Genome-scale phylogeny and comparative genomics of the fungal order Sordariales.</title>
        <authorList>
            <person name="Hensen N."/>
            <person name="Bonometti L."/>
            <person name="Westerberg I."/>
            <person name="Brannstrom I.O."/>
            <person name="Guillou S."/>
            <person name="Cros-Aarteil S."/>
            <person name="Calhoun S."/>
            <person name="Haridas S."/>
            <person name="Kuo A."/>
            <person name="Mondo S."/>
            <person name="Pangilinan J."/>
            <person name="Riley R."/>
            <person name="LaButti K."/>
            <person name="Andreopoulos B."/>
            <person name="Lipzen A."/>
            <person name="Chen C."/>
            <person name="Yan M."/>
            <person name="Daum C."/>
            <person name="Ng V."/>
            <person name="Clum A."/>
            <person name="Steindorff A."/>
            <person name="Ohm R.A."/>
            <person name="Martin F."/>
            <person name="Silar P."/>
            <person name="Natvig D.O."/>
            <person name="Lalanne C."/>
            <person name="Gautier V."/>
            <person name="Ament-Velasquez S.L."/>
            <person name="Kruys A."/>
            <person name="Hutchinson M.I."/>
            <person name="Powell A.J."/>
            <person name="Barry K."/>
            <person name="Miller A.N."/>
            <person name="Grigoriev I.V."/>
            <person name="Debuchy R."/>
            <person name="Gladieux P."/>
            <person name="Hiltunen Thoren M."/>
            <person name="Johannesson H."/>
        </authorList>
    </citation>
    <scope>NUCLEOTIDE SEQUENCE</scope>
    <source>
        <strain evidence="2">CBS 118394</strain>
    </source>
</reference>
<keyword evidence="3" id="KW-1185">Reference proteome</keyword>
<proteinExistence type="predicted"/>
<sequence>MKTRGADSAAGPSSSSATAASSLVAHSGPSATTGSRRELRPRRAAGIRGAPPGATTPHAAPRIGGRLTRGLAAQLKANAGSSPIDNDDYPSSPEQPALSSSSQPRPLVGTSTSRSSRSSHKPSSSVPQSLAPAPLITGNRRLRKRGRPQSGFYGEDSDDEEDLENAYLSPSPDADPAAPPPSSSTQRTTRRRAPTSKSKRPKLCADSPRRSPGHRSQKPKVKRDFRPSEEASIENTVIPDWPSLPYFIWVQVFGYASASFNDDRDGVNWLLSTSRVCRAFAEPALTALYQCPALLTPAMAHNLVALLSRDPSTSSFNYRAKIEKLRIDVEAIVARSYKGKRLDCGALVAHLPRLKVIDFHHSKDLPPYRGLDGSLKWEYPVALFETLNSTAEQGGGERQPTKLTGWRWNSRLMGRGMGLGAIRTLHLTPCFASLKKLCFVNFQVPSLNAPRTADDAEVAAKDQAFIQSVADAIAALPDLEYLSIHCSTVVNEHFLPLLPKTLKTLELVNCWDINGDDFASYLDSHGHKLEQLNLHHNQSLNLFFLTNLRTACPKLRVLSMDFKTYKHHEFYPDSDPTYEEILRVDELPDWPETLETLELLNMRKWEADAAEVLFQSLVDSAPRLPKLRSLEIKAMLDIPFRQRSELRDKWEPKFKGIFLRKLADPLPFRTSRAAGEAATRPSPKARKAQRGLPVESPSRRSGRIATQMSNPSSRASSVGRELRRKNLALGRPSYAEPDTDDDDLDPEEDEEDEENSAGGSLRGRREENGSSASTPAAEGADLFIHGMCDKVEIQLDNQKPTEQIYRMEDFLDDEVSDDPSDEDWNGDQDVDVGYAW</sequence>
<evidence type="ECO:0000313" key="3">
    <source>
        <dbReference type="Proteomes" id="UP001283341"/>
    </source>
</evidence>
<dbReference type="EMBL" id="JAUEDM010000006">
    <property type="protein sequence ID" value="KAK3315184.1"/>
    <property type="molecule type" value="Genomic_DNA"/>
</dbReference>
<dbReference type="InterPro" id="IPR032675">
    <property type="entry name" value="LRR_dom_sf"/>
</dbReference>
<feature type="compositionally biased region" description="Acidic residues" evidence="1">
    <location>
        <begin position="737"/>
        <end position="755"/>
    </location>
</feature>
<evidence type="ECO:0000256" key="1">
    <source>
        <dbReference type="SAM" id="MobiDB-lite"/>
    </source>
</evidence>